<organism evidence="2 3">
    <name type="scientific">Xylaria arbuscula</name>
    <dbReference type="NCBI Taxonomy" id="114810"/>
    <lineage>
        <taxon>Eukaryota</taxon>
        <taxon>Fungi</taxon>
        <taxon>Dikarya</taxon>
        <taxon>Ascomycota</taxon>
        <taxon>Pezizomycotina</taxon>
        <taxon>Sordariomycetes</taxon>
        <taxon>Xylariomycetidae</taxon>
        <taxon>Xylariales</taxon>
        <taxon>Xylariaceae</taxon>
        <taxon>Xylaria</taxon>
    </lineage>
</organism>
<feature type="region of interest" description="Disordered" evidence="1">
    <location>
        <begin position="1207"/>
        <end position="1241"/>
    </location>
</feature>
<dbReference type="VEuPathDB" id="FungiDB:F4678DRAFT_52037"/>
<evidence type="ECO:0000256" key="1">
    <source>
        <dbReference type="SAM" id="MobiDB-lite"/>
    </source>
</evidence>
<evidence type="ECO:0000313" key="3">
    <source>
        <dbReference type="Proteomes" id="UP001148614"/>
    </source>
</evidence>
<evidence type="ECO:0000313" key="2">
    <source>
        <dbReference type="EMBL" id="KAJ3572771.1"/>
    </source>
</evidence>
<feature type="compositionally biased region" description="Low complexity" evidence="1">
    <location>
        <begin position="1480"/>
        <end position="1493"/>
    </location>
</feature>
<feature type="region of interest" description="Disordered" evidence="1">
    <location>
        <begin position="224"/>
        <end position="247"/>
    </location>
</feature>
<dbReference type="EMBL" id="JANPWZ010000738">
    <property type="protein sequence ID" value="KAJ3572771.1"/>
    <property type="molecule type" value="Genomic_DNA"/>
</dbReference>
<name>A0A9W8NFD7_9PEZI</name>
<proteinExistence type="predicted"/>
<sequence>MAADQGKKELALTQLLGSTSFDERQANWDKFQAQHTELSNEDSKISPRNFKLLFDEHLLQILKVRAFLVEQLNNIWSSYGALDLSENTKREELKVRGEAAVKARNQYDGLLKNIIIVAAGCAERVNWEKHSKNNYQAELLGWVIQRQARLTGFISDPSNERIRTDLEAVHSCLTPLFKALSSKSEIQTEKRGNSTIIKIKTKKLGVTAQPTNTPTPPFTLKIEEGGEKHPLGDVGESGDAAGSSKKPKLTIPVGQWWGPNNSRLSCTDEFFDVVREFRAYVANPTEEVGTMASLAKMGDFVKGGLQQCGMRDRFEDLLMRKQWNFRDRTLKHPTAPTMIQPGVAERYFRLGENGNVGVNHFKKILGGGLTDYELEEKNHRPPVQGLLSLAHAATIDDRVGLRGGWDWNGQANEPGTPAYELLTAIREAIPLRWRDPSILWQQLVEDATFPEVNITARAKEERPLMTDPSWVGQPTPLSHFRNMMSTIVDADEWAKFQGEIDYSDAEEMLHRYWNLILTAKRNIDDFVHANDELNWEEPKLNEPGGKDKPKRRYGNIRDKEFAKPIGDAFRYRMYQLFRLELTWQSYLAGSEPLLQLLHEEKALLEAWDAHEMLYMEWENCRWFTLSNPMAIAQLENRYSQREILRKKWADERKAIDATLNLLSIDEDHFVRAGEALLTKKEKAMKATEAAKAKFPDDSGIATLLDSGVLDKGEGDKNTHGEAMAVDQATLLQDIDNFLRPDQPKSTDVNMGGVDNYQDPPDLDAAQKYFEKLIDIYQKELEQSIHKNQKLDKDDIGNTSRINLNNVDIMAKEQMIWALRSELDNLQRSLDPMADKNIGRGVSQKWPAAPDFTKNITPLPRKRDLPLGVTSLGLGPMPGEHPAPDHPSVLLGCPPGFAEPRQAKPRPLPNTSMMTTPTPNAGVSPPEQAVIPTVVGSATKSRDNTRASTGLGISNVESWSYEPWREFLQLHNDTWRKDESNGTALLGWDEWINEAYQALRQGSGALRPVLASSSDFKTDESLLHHVRDQYVKRFHTVERHNDMPWRQRELERRFLLTSFSRSINSLLKNHDKPQTFPKLGPLPQLDSAKKLYPTPSPEMSKASLPEKNTQVTLTKLRELLKTQNEHEVTIRKLTRAESKGATLCAKDQRALATANKMKADTVAAYNTLRGGLDVSGLTQARSIEQEERAILQQEIKTVEALVDARINKNQITPSPSPSPSKPAVSGKPEAPCDPNAPKLPSNTDELARATELLAAARNRLRESRGKYNAAIDAEAAAEKEAAAHPNNRARRLSQQLAARKIEEVNKEYTESKLNMWLQSAAFLVQQNWLTFPHESLEQLKERYDDLTRDFDEWKADIKWDRYRPDEPAFTVSHWIVNVIVMMSEAYKGVSVNMPPELFQEMYDYFWEVPAKTLERKRRIYLWEIVNKFHKKIEECGCPGGQFVTLGPKPPQSWIQTSPSREELIYPGEAKPMASKAKQKAPSHAFQASHSAQQATVEDVTDSDDKGKGMQQFALSSKNFAKPSVSVSPSKASSQDLQDRLKGFKMESLSPSPLPAPQERHLQQHLLQQQHQLPWPRSSLPRVLPPASRTS</sequence>
<feature type="region of interest" description="Disordered" evidence="1">
    <location>
        <begin position="1470"/>
        <end position="1507"/>
    </location>
</feature>
<comment type="caution">
    <text evidence="2">The sequence shown here is derived from an EMBL/GenBank/DDBJ whole genome shotgun (WGS) entry which is preliminary data.</text>
</comment>
<feature type="region of interest" description="Disordered" evidence="1">
    <location>
        <begin position="840"/>
        <end position="863"/>
    </location>
</feature>
<gene>
    <name evidence="2" type="ORF">NPX13_g4939</name>
</gene>
<protein>
    <submittedName>
        <fullName evidence="2">Uncharacterized protein</fullName>
    </submittedName>
</protein>
<feature type="compositionally biased region" description="Low complexity" evidence="1">
    <location>
        <begin position="1562"/>
        <end position="1571"/>
    </location>
</feature>
<feature type="region of interest" description="Disordered" evidence="1">
    <location>
        <begin position="1519"/>
        <end position="1589"/>
    </location>
</feature>
<keyword evidence="3" id="KW-1185">Reference proteome</keyword>
<feature type="compositionally biased region" description="Low complexity" evidence="1">
    <location>
        <begin position="1519"/>
        <end position="1532"/>
    </location>
</feature>
<dbReference type="Proteomes" id="UP001148614">
    <property type="component" value="Unassembled WGS sequence"/>
</dbReference>
<accession>A0A9W8NFD7</accession>
<reference evidence="2" key="1">
    <citation type="submission" date="2022-07" db="EMBL/GenBank/DDBJ databases">
        <title>Genome Sequence of Xylaria arbuscula.</title>
        <authorList>
            <person name="Buettner E."/>
        </authorList>
    </citation>
    <scope>NUCLEOTIDE SEQUENCE</scope>
    <source>
        <strain evidence="2">VT107</strain>
    </source>
</reference>